<reference evidence="2 3" key="1">
    <citation type="submission" date="2020-07" db="EMBL/GenBank/DDBJ databases">
        <authorList>
            <person name="Feng X."/>
        </authorList>
    </citation>
    <scope>NUCLEOTIDE SEQUENCE [LARGE SCALE GENOMIC DNA]</scope>
    <source>
        <strain evidence="2 3">JCM31066</strain>
    </source>
</reference>
<dbReference type="Pfam" id="PF02436">
    <property type="entry name" value="PYC_OADA"/>
    <property type="match status" value="1"/>
</dbReference>
<gene>
    <name evidence="2" type="ORF">H5P28_01845</name>
</gene>
<dbReference type="EMBL" id="JACHVB010000012">
    <property type="protein sequence ID" value="MBC2592993.1"/>
    <property type="molecule type" value="Genomic_DNA"/>
</dbReference>
<dbReference type="InterPro" id="IPR013785">
    <property type="entry name" value="Aldolase_TIM"/>
</dbReference>
<dbReference type="InterPro" id="IPR000891">
    <property type="entry name" value="PYR_CT"/>
</dbReference>
<dbReference type="RefSeq" id="WP_185673996.1">
    <property type="nucleotide sequence ID" value="NZ_JACHVB010000012.1"/>
</dbReference>
<evidence type="ECO:0000259" key="1">
    <source>
        <dbReference type="PROSITE" id="PS50991"/>
    </source>
</evidence>
<keyword evidence="3" id="KW-1185">Reference proteome</keyword>
<dbReference type="InterPro" id="IPR003379">
    <property type="entry name" value="Carboxylase_cons_dom"/>
</dbReference>
<evidence type="ECO:0000313" key="3">
    <source>
        <dbReference type="Proteomes" id="UP000546464"/>
    </source>
</evidence>
<dbReference type="NCBIfam" id="NF006761">
    <property type="entry name" value="PRK09282.1"/>
    <property type="match status" value="1"/>
</dbReference>
<dbReference type="SUPFAM" id="SSF51569">
    <property type="entry name" value="Aldolase"/>
    <property type="match status" value="1"/>
</dbReference>
<protein>
    <submittedName>
        <fullName evidence="2">Pyruvate carboxylase subunit B</fullName>
        <ecNumber evidence="2">6.4.1.1</ecNumber>
    </submittedName>
</protein>
<accession>A0A842H8Z0</accession>
<comment type="caution">
    <text evidence="2">The sequence shown here is derived from an EMBL/GenBank/DDBJ whole genome shotgun (WGS) entry which is preliminary data.</text>
</comment>
<dbReference type="AlphaFoldDB" id="A0A842H8Z0"/>
<proteinExistence type="predicted"/>
<dbReference type="GO" id="GO:0005737">
    <property type="term" value="C:cytoplasm"/>
    <property type="evidence" value="ECO:0007669"/>
    <property type="project" value="TreeGrafter"/>
</dbReference>
<dbReference type="InterPro" id="IPR055268">
    <property type="entry name" value="PCB-like"/>
</dbReference>
<dbReference type="Gene3D" id="3.20.20.70">
    <property type="entry name" value="Aldolase class I"/>
    <property type="match status" value="1"/>
</dbReference>
<feature type="domain" description="Pyruvate carboxyltransferase" evidence="1">
    <location>
        <begin position="7"/>
        <end position="273"/>
    </location>
</feature>
<keyword evidence="2" id="KW-0670">Pyruvate</keyword>
<dbReference type="GO" id="GO:0004736">
    <property type="term" value="F:pyruvate carboxylase activity"/>
    <property type="evidence" value="ECO:0007669"/>
    <property type="project" value="UniProtKB-EC"/>
</dbReference>
<dbReference type="GO" id="GO:0006094">
    <property type="term" value="P:gluconeogenesis"/>
    <property type="evidence" value="ECO:0007669"/>
    <property type="project" value="TreeGrafter"/>
</dbReference>
<organism evidence="2 3">
    <name type="scientific">Ruficoccus amylovorans</name>
    <dbReference type="NCBI Taxonomy" id="1804625"/>
    <lineage>
        <taxon>Bacteria</taxon>
        <taxon>Pseudomonadati</taxon>
        <taxon>Verrucomicrobiota</taxon>
        <taxon>Opitutia</taxon>
        <taxon>Puniceicoccales</taxon>
        <taxon>Cerasicoccaceae</taxon>
        <taxon>Ruficoccus</taxon>
    </lineage>
</organism>
<dbReference type="Proteomes" id="UP000546464">
    <property type="component" value="Unassembled WGS sequence"/>
</dbReference>
<keyword evidence="2" id="KW-0436">Ligase</keyword>
<dbReference type="Pfam" id="PF00682">
    <property type="entry name" value="HMGL-like"/>
    <property type="match status" value="1"/>
</dbReference>
<dbReference type="EC" id="6.4.1.1" evidence="2"/>
<dbReference type="PROSITE" id="PS50991">
    <property type="entry name" value="PYR_CT"/>
    <property type="match status" value="1"/>
</dbReference>
<dbReference type="CDD" id="cd07937">
    <property type="entry name" value="DRE_TIM_PC_TC_5S"/>
    <property type="match status" value="1"/>
</dbReference>
<dbReference type="PANTHER" id="PTHR43778:SF2">
    <property type="entry name" value="PYRUVATE CARBOXYLASE, MITOCHONDRIAL"/>
    <property type="match status" value="1"/>
</dbReference>
<name>A0A842H8Z0_9BACT</name>
<dbReference type="PANTHER" id="PTHR43778">
    <property type="entry name" value="PYRUVATE CARBOXYLASE"/>
    <property type="match status" value="1"/>
</dbReference>
<sequence length="518" mass="56468">MSETAPVIFNNTVLRDGHQSLAATRMKTSQMLPVCEDLDNIGFGALETWGGATIDSGLRFLDEFPFDRLDALKKACPKTPHMMLLRGQNIVQYAHFPDDVVASFIKLSAKHGMNIFRIFDALNDPRNMETAIRAAREAGAEAHGTICYTTSPVHTTEKFIELGCRLETMGATGIVLKDMAGLVPPARAAAIIAGLKSKVKIPVWFHTHDTAGLGAGAYMAAVDAGVDAIDLSVIPFANGTGQPDTSRMLALLAEHPRCPKWSTENDERLARIRAHMTRVYAELSDFTSHKNEVVDTDTLIYQVPGGMLSNFRNQLKEQKMEDKFEEVFAEIPVVRKALGWIPLVTPTSQIVGMQAFLNVKFGRWKQISPQAADIALGYYGTTPAPVDKEIQALAAKQFQKDPITCRPVEASGSNHKHMEDLRKELTAKGLPSDDEHCVIYAMFPAQLEKHYAPKAAPAPQAPAAQVAPAVPAPAAEARNVVHLGHTAPAEYASAPGRVTRLNLKIEGVEHNVSIEELA</sequence>
<dbReference type="SUPFAM" id="SSF89000">
    <property type="entry name" value="post-HMGL domain-like"/>
    <property type="match status" value="1"/>
</dbReference>
<evidence type="ECO:0000313" key="2">
    <source>
        <dbReference type="EMBL" id="MBC2592993.1"/>
    </source>
</evidence>